<dbReference type="PANTHER" id="PTHR13420">
    <property type="entry name" value="UPF0235 PROTEIN C15ORF40"/>
    <property type="match status" value="1"/>
</dbReference>
<sequence length="72" mass="7929">MKITVIVKPRAKVQQIVKNAGGEYLVSVISPAHEGKANEEVIGNVAKYFKVARSRVRIVSGLKSKKKILKIL</sequence>
<dbReference type="AlphaFoldDB" id="A0A1G1ZDI4"/>
<dbReference type="SMART" id="SM01152">
    <property type="entry name" value="DUF167"/>
    <property type="match status" value="1"/>
</dbReference>
<dbReference type="InterPro" id="IPR003746">
    <property type="entry name" value="DUF167"/>
</dbReference>
<dbReference type="GO" id="GO:0005737">
    <property type="term" value="C:cytoplasm"/>
    <property type="evidence" value="ECO:0007669"/>
    <property type="project" value="TreeGrafter"/>
</dbReference>
<evidence type="ECO:0000256" key="1">
    <source>
        <dbReference type="ARBA" id="ARBA00010364"/>
    </source>
</evidence>
<dbReference type="PANTHER" id="PTHR13420:SF7">
    <property type="entry name" value="UPF0235 PROTEIN C15ORF40"/>
    <property type="match status" value="1"/>
</dbReference>
<dbReference type="EMBL" id="MHJD01000005">
    <property type="protein sequence ID" value="OGY62671.1"/>
    <property type="molecule type" value="Genomic_DNA"/>
</dbReference>
<accession>A0A1G1ZDI4</accession>
<evidence type="ECO:0000313" key="2">
    <source>
        <dbReference type="EMBL" id="OGY62671.1"/>
    </source>
</evidence>
<dbReference type="Proteomes" id="UP000177801">
    <property type="component" value="Unassembled WGS sequence"/>
</dbReference>
<proteinExistence type="inferred from homology"/>
<organism evidence="2 3">
    <name type="scientific">Candidatus Colwellbacteria bacterium RIFCSPLOWO2_12_FULL_46_17</name>
    <dbReference type="NCBI Taxonomy" id="1797695"/>
    <lineage>
        <taxon>Bacteria</taxon>
        <taxon>Candidatus Colwelliibacteriota</taxon>
    </lineage>
</organism>
<dbReference type="SUPFAM" id="SSF69786">
    <property type="entry name" value="YggU-like"/>
    <property type="match status" value="1"/>
</dbReference>
<gene>
    <name evidence="2" type="ORF">A3G58_00690</name>
</gene>
<dbReference type="NCBIfam" id="TIGR00251">
    <property type="entry name" value="DUF167 family protein"/>
    <property type="match status" value="1"/>
</dbReference>
<dbReference type="InterPro" id="IPR036591">
    <property type="entry name" value="YggU-like_sf"/>
</dbReference>
<evidence type="ECO:0000313" key="3">
    <source>
        <dbReference type="Proteomes" id="UP000177801"/>
    </source>
</evidence>
<name>A0A1G1ZDI4_9BACT</name>
<protein>
    <submittedName>
        <fullName evidence="2">Uncharacterized protein</fullName>
    </submittedName>
</protein>
<reference evidence="2 3" key="1">
    <citation type="journal article" date="2016" name="Nat. Commun.">
        <title>Thousands of microbial genomes shed light on interconnected biogeochemical processes in an aquifer system.</title>
        <authorList>
            <person name="Anantharaman K."/>
            <person name="Brown C.T."/>
            <person name="Hug L.A."/>
            <person name="Sharon I."/>
            <person name="Castelle C.J."/>
            <person name="Probst A.J."/>
            <person name="Thomas B.C."/>
            <person name="Singh A."/>
            <person name="Wilkins M.J."/>
            <person name="Karaoz U."/>
            <person name="Brodie E.L."/>
            <person name="Williams K.H."/>
            <person name="Hubbard S.S."/>
            <person name="Banfield J.F."/>
        </authorList>
    </citation>
    <scope>NUCLEOTIDE SEQUENCE [LARGE SCALE GENOMIC DNA]</scope>
</reference>
<comment type="similarity">
    <text evidence="1">Belongs to the UPF0235 family.</text>
</comment>
<comment type="caution">
    <text evidence="2">The sequence shown here is derived from an EMBL/GenBank/DDBJ whole genome shotgun (WGS) entry which is preliminary data.</text>
</comment>
<dbReference type="Pfam" id="PF02594">
    <property type="entry name" value="DUF167"/>
    <property type="match status" value="1"/>
</dbReference>
<dbReference type="Gene3D" id="3.30.1200.10">
    <property type="entry name" value="YggU-like"/>
    <property type="match status" value="1"/>
</dbReference>